<gene>
    <name evidence="13" type="primary">Ephb3</name>
</gene>
<evidence type="ECO:0000256" key="6">
    <source>
        <dbReference type="ARBA" id="ARBA00022840"/>
    </source>
</evidence>
<dbReference type="GO" id="GO:0005886">
    <property type="term" value="C:plasma membrane"/>
    <property type="evidence" value="ECO:0007669"/>
    <property type="project" value="UniProtKB-SubCell"/>
</dbReference>
<reference evidence="12" key="6">
    <citation type="submission" date="2004-03" db="EMBL/GenBank/DDBJ databases">
        <authorList>
            <person name="Arakawa T."/>
            <person name="Carninci P."/>
            <person name="Fukuda S."/>
            <person name="Hashizume W."/>
            <person name="Hayashida K."/>
            <person name="Hori F."/>
            <person name="Iida J."/>
            <person name="Imamura K."/>
            <person name="Imotani K."/>
            <person name="Itoh M."/>
            <person name="Kanagawa S."/>
            <person name="Kawai J."/>
            <person name="Kojima M."/>
            <person name="Konno H."/>
            <person name="Murata M."/>
            <person name="Nakamura M."/>
            <person name="Ninomiya N."/>
            <person name="Nishiyori H."/>
            <person name="Nomura K."/>
            <person name="Ohno M."/>
            <person name="Sakazume N."/>
            <person name="Sano H."/>
            <person name="Sasaki D."/>
            <person name="Shibata K."/>
            <person name="Shiraki T."/>
            <person name="Tagami M."/>
            <person name="Tagami Y."/>
            <person name="Waki K."/>
            <person name="Watahiki A."/>
            <person name="Muramatsu M."/>
            <person name="Hayashizaki Y."/>
        </authorList>
    </citation>
    <scope>NUCLEOTIDE SEQUENCE</scope>
    <source>
        <strain evidence="12">C57BL/6J</strain>
        <tissue evidence="12">Inner ear</tissue>
    </source>
</reference>
<dbReference type="PROSITE" id="PS51550">
    <property type="entry name" value="EPH_LBD"/>
    <property type="match status" value="1"/>
</dbReference>
<keyword evidence="4" id="KW-0597">Phosphoprotein</keyword>
<dbReference type="AlphaFoldDB" id="Q3TZ77"/>
<keyword evidence="9" id="KW-0675">Receptor</keyword>
<evidence type="ECO:0000256" key="2">
    <source>
        <dbReference type="ARBA" id="ARBA00022473"/>
    </source>
</evidence>
<evidence type="ECO:0000313" key="12">
    <source>
        <dbReference type="EMBL" id="BAE34333.1"/>
    </source>
</evidence>
<sequence>MDTKWVTSELAWTSHPESGWEEVSGYDEAMNPIRTYQVCNVRESSQNNWLRTGFIWRREVQRVYVELKFTVRDCNSIPNIPGSCKETFNLFYYEADSDVASASSPFWMENPYVKVDTIAPDESFSRLDAGRVNTKASHSSPRPSRGLSPLRWSLPPAPASLTLWRSLYHSSSTAMATGSGWCPSVPAPALLAMSQPPRSPSAVPVLLGVTKQSKEKGPASPVPPIAAPPRRLPASAPAIITSTVQTQTRPTAPAPRCHLHPGV</sequence>
<feature type="compositionally biased region" description="Pro residues" evidence="10">
    <location>
        <begin position="220"/>
        <end position="231"/>
    </location>
</feature>
<dbReference type="AGR" id="MGI:104770"/>
<dbReference type="PANTHER" id="PTHR46877">
    <property type="entry name" value="EPH RECEPTOR A5"/>
    <property type="match status" value="1"/>
</dbReference>
<dbReference type="GO" id="GO:0007399">
    <property type="term" value="P:nervous system development"/>
    <property type="evidence" value="ECO:0007669"/>
    <property type="project" value="UniProtKB-KW"/>
</dbReference>
<evidence type="ECO:0000256" key="1">
    <source>
        <dbReference type="ARBA" id="ARBA00004251"/>
    </source>
</evidence>
<evidence type="ECO:0000256" key="4">
    <source>
        <dbReference type="ARBA" id="ARBA00022553"/>
    </source>
</evidence>
<name>Q3TZ77_MOUSE</name>
<protein>
    <recommendedName>
        <fullName evidence="11">Eph LBD domain-containing protein</fullName>
    </recommendedName>
</protein>
<dbReference type="Pfam" id="PF01404">
    <property type="entry name" value="Ephrin_lbd"/>
    <property type="match status" value="1"/>
</dbReference>
<reference evidence="12" key="5">
    <citation type="journal article" date="2002" name="Nature">
        <title>Analysis of the mouse transcriptome based on functional annotation of 60,770 full-length cDNAs.</title>
        <authorList>
            <consortium name="The FANTOM Consortium and the RIKEN Genome Exploration Research Group Phase I and II Team"/>
        </authorList>
    </citation>
    <scope>NUCLEOTIDE SEQUENCE</scope>
    <source>
        <strain evidence="12">C57BL/6J</strain>
        <tissue evidence="12">Inner ear</tissue>
    </source>
</reference>
<keyword evidence="8" id="KW-0472">Membrane</keyword>
<dbReference type="SMART" id="SM00615">
    <property type="entry name" value="EPH_lbd"/>
    <property type="match status" value="1"/>
</dbReference>
<keyword evidence="2" id="KW-0217">Developmental protein</keyword>
<comment type="subcellular location">
    <subcellularLocation>
        <location evidence="1">Cell membrane</location>
        <topology evidence="1">Single-pass type I membrane protein</topology>
    </subcellularLocation>
</comment>
<keyword evidence="3" id="KW-1003">Cell membrane</keyword>
<evidence type="ECO:0000256" key="5">
    <source>
        <dbReference type="ARBA" id="ARBA00022741"/>
    </source>
</evidence>
<reference evidence="12" key="2">
    <citation type="journal article" date="2000" name="Genome Res.">
        <title>Normalization and subtraction of cap-trapper-selected cDNAs to prepare full-length cDNA libraries for rapid discovery of new genes.</title>
        <authorList>
            <person name="Carninci P."/>
            <person name="Shibata Y."/>
            <person name="Hayatsu N."/>
            <person name="Sugahara Y."/>
            <person name="Shibata K."/>
            <person name="Itoh M."/>
            <person name="Konno H."/>
            <person name="Okazaki Y."/>
            <person name="Muramatsu M."/>
            <person name="Hayashizaki Y."/>
        </authorList>
    </citation>
    <scope>NUCLEOTIDE SEQUENCE</scope>
    <source>
        <strain evidence="12">C57BL/6J</strain>
        <tissue evidence="12">Inner ear</tissue>
    </source>
</reference>
<dbReference type="PANTHER" id="PTHR46877:SF6">
    <property type="entry name" value="EPHRIN TYPE-B RECEPTOR 3"/>
    <property type="match status" value="1"/>
</dbReference>
<evidence type="ECO:0000256" key="10">
    <source>
        <dbReference type="SAM" id="MobiDB-lite"/>
    </source>
</evidence>
<dbReference type="Gene3D" id="2.60.120.260">
    <property type="entry name" value="Galactose-binding domain-like"/>
    <property type="match status" value="1"/>
</dbReference>
<dbReference type="GO" id="GO:0005524">
    <property type="term" value="F:ATP binding"/>
    <property type="evidence" value="ECO:0007669"/>
    <property type="project" value="UniProtKB-KW"/>
</dbReference>
<proteinExistence type="evidence at transcript level"/>
<organism evidence="12">
    <name type="scientific">Mus musculus</name>
    <name type="common">Mouse</name>
    <dbReference type="NCBI Taxonomy" id="10090"/>
    <lineage>
        <taxon>Eukaryota</taxon>
        <taxon>Metazoa</taxon>
        <taxon>Chordata</taxon>
        <taxon>Craniata</taxon>
        <taxon>Vertebrata</taxon>
        <taxon>Euteleostomi</taxon>
        <taxon>Mammalia</taxon>
        <taxon>Eutheria</taxon>
        <taxon>Euarchontoglires</taxon>
        <taxon>Glires</taxon>
        <taxon>Rodentia</taxon>
        <taxon>Myomorpha</taxon>
        <taxon>Muroidea</taxon>
        <taxon>Muridae</taxon>
        <taxon>Murinae</taxon>
        <taxon>Mus</taxon>
        <taxon>Mus</taxon>
    </lineage>
</organism>
<accession>Q3TZ77</accession>
<dbReference type="MGI" id="MGI:104770">
    <property type="gene designation" value="Ephb3"/>
</dbReference>
<dbReference type="InterPro" id="IPR050449">
    <property type="entry name" value="Ephrin_rcpt_TKs"/>
</dbReference>
<keyword evidence="7" id="KW-0524">Neurogenesis</keyword>
<evidence type="ECO:0000256" key="3">
    <source>
        <dbReference type="ARBA" id="ARBA00022475"/>
    </source>
</evidence>
<evidence type="ECO:0000256" key="9">
    <source>
        <dbReference type="ARBA" id="ARBA00023170"/>
    </source>
</evidence>
<dbReference type="SUPFAM" id="SSF49785">
    <property type="entry name" value="Galactose-binding domain-like"/>
    <property type="match status" value="1"/>
</dbReference>
<evidence type="ECO:0000256" key="7">
    <source>
        <dbReference type="ARBA" id="ARBA00022902"/>
    </source>
</evidence>
<evidence type="ECO:0000259" key="11">
    <source>
        <dbReference type="PROSITE" id="PS51550"/>
    </source>
</evidence>
<reference evidence="12" key="7">
    <citation type="journal article" date="2005" name="Science">
        <title>The Transcriptional Landscape of the Mammalian Genome.</title>
        <authorList>
            <consortium name="The FANTOM Consortium"/>
            <consortium name="Riken Genome Exploration Research Group and Genome Science Group (Genome Network Project Core Group)"/>
        </authorList>
    </citation>
    <scope>NUCLEOTIDE SEQUENCE</scope>
    <source>
        <strain evidence="12">C57BL/6J</strain>
        <tissue evidence="12">Inner ear</tissue>
    </source>
</reference>
<feature type="region of interest" description="Disordered" evidence="10">
    <location>
        <begin position="212"/>
        <end position="232"/>
    </location>
</feature>
<evidence type="ECO:0000256" key="8">
    <source>
        <dbReference type="ARBA" id="ARBA00023136"/>
    </source>
</evidence>
<dbReference type="InterPro" id="IPR008979">
    <property type="entry name" value="Galactose-bd-like_sf"/>
</dbReference>
<dbReference type="InterPro" id="IPR001090">
    <property type="entry name" value="Ephrin_rcpt_lig-bd_dom"/>
</dbReference>
<reference evidence="12" key="1">
    <citation type="journal article" date="1999" name="Methods Enzymol.">
        <title>High-efficiency full-length cDNA cloning.</title>
        <authorList>
            <person name="Carninci P."/>
            <person name="Hayashizaki Y."/>
        </authorList>
    </citation>
    <scope>NUCLEOTIDE SEQUENCE</scope>
    <source>
        <strain evidence="12">C57BL/6J</strain>
        <tissue evidence="12">Inner ear</tissue>
    </source>
</reference>
<reference evidence="12" key="8">
    <citation type="journal article" date="2005" name="Science">
        <title>Antisense Transcription in the Mammalian Transcriptome.</title>
        <authorList>
            <consortium name="RIKEN Genome Exploration Research Group and Genome Science Group (Genome Network Project Core Group) and the FANTOM Consortium"/>
        </authorList>
    </citation>
    <scope>NUCLEOTIDE SEQUENCE</scope>
    <source>
        <strain evidence="12">C57BL/6J</strain>
        <tissue evidence="12">Inner ear</tissue>
    </source>
</reference>
<evidence type="ECO:0000313" key="13">
    <source>
        <dbReference type="MGI" id="MGI:104770"/>
    </source>
</evidence>
<keyword evidence="6" id="KW-0067">ATP-binding</keyword>
<reference evidence="12" key="4">
    <citation type="journal article" date="2001" name="Nature">
        <title>Functional annotation of a full-length mouse cDNA collection.</title>
        <authorList>
            <consortium name="The RIKEN Genome Exploration Research Group Phase II Team and the FANTOM Consortium"/>
        </authorList>
    </citation>
    <scope>NUCLEOTIDE SEQUENCE</scope>
    <source>
        <strain evidence="12">C57BL/6J</strain>
        <tissue evidence="12">Inner ear</tissue>
    </source>
</reference>
<dbReference type="PeptideAtlas" id="Q3TZ77"/>
<keyword evidence="5" id="KW-0547">Nucleotide-binding</keyword>
<feature type="domain" description="Eph LBD" evidence="11">
    <location>
        <begin position="1"/>
        <end position="176"/>
    </location>
</feature>
<reference evidence="12" key="3">
    <citation type="journal article" date="2000" name="Genome Res.">
        <title>RIKEN integrated sequence analysis (RISA) system--384-format sequencing pipeline with 384 multicapillary sequencer.</title>
        <authorList>
            <person name="Shibata K."/>
            <person name="Itoh M."/>
            <person name="Aizawa K."/>
            <person name="Nagaoka S."/>
            <person name="Sasaki N."/>
            <person name="Carninci P."/>
            <person name="Konno H."/>
            <person name="Akiyama J."/>
            <person name="Nishi K."/>
            <person name="Kitsunai T."/>
            <person name="Tashiro H."/>
            <person name="Itoh M."/>
            <person name="Sumi N."/>
            <person name="Ishii Y."/>
            <person name="Nakamura S."/>
            <person name="Hazama M."/>
            <person name="Nishine T."/>
            <person name="Harada A."/>
            <person name="Yamamoto R."/>
            <person name="Matsumoto H."/>
            <person name="Sakaguchi S."/>
            <person name="Ikegami T."/>
            <person name="Kashiwagi K."/>
            <person name="Fujiwake S."/>
            <person name="Inoue K."/>
            <person name="Togawa Y."/>
            <person name="Izawa M."/>
            <person name="Ohara E."/>
            <person name="Watahiki M."/>
            <person name="Yoneda Y."/>
            <person name="Ishikawa T."/>
            <person name="Ozawa K."/>
            <person name="Tanaka T."/>
            <person name="Matsuura S."/>
            <person name="Kawai J."/>
            <person name="Okazaki Y."/>
            <person name="Muramatsu M."/>
            <person name="Inoue Y."/>
            <person name="Kira A."/>
            <person name="Hayashizaki Y."/>
        </authorList>
    </citation>
    <scope>NUCLEOTIDE SEQUENCE</scope>
    <source>
        <strain evidence="12">C57BL/6J</strain>
        <tissue evidence="12">Inner ear</tissue>
    </source>
</reference>
<dbReference type="EMBL" id="AK158043">
    <property type="protein sequence ID" value="BAE34333.1"/>
    <property type="molecule type" value="mRNA"/>
</dbReference>
<feature type="region of interest" description="Disordered" evidence="10">
    <location>
        <begin position="244"/>
        <end position="263"/>
    </location>
</feature>